<keyword evidence="3 5" id="KW-0067">ATP-binding</keyword>
<keyword evidence="1" id="KW-0813">Transport</keyword>
<feature type="non-terminal residue" evidence="5">
    <location>
        <position position="94"/>
    </location>
</feature>
<gene>
    <name evidence="5" type="ORF">ACFPPD_21455</name>
</gene>
<dbReference type="InterPro" id="IPR003439">
    <property type="entry name" value="ABC_transporter-like_ATP-bd"/>
</dbReference>
<keyword evidence="2" id="KW-0547">Nucleotide-binding</keyword>
<dbReference type="Proteomes" id="UP001596105">
    <property type="component" value="Unassembled WGS sequence"/>
</dbReference>
<dbReference type="Gene3D" id="3.40.50.300">
    <property type="entry name" value="P-loop containing nucleotide triphosphate hydrolases"/>
    <property type="match status" value="1"/>
</dbReference>
<organism evidence="5 6">
    <name type="scientific">Cohnella suwonensis</name>
    <dbReference type="NCBI Taxonomy" id="696072"/>
    <lineage>
        <taxon>Bacteria</taxon>
        <taxon>Bacillati</taxon>
        <taxon>Bacillota</taxon>
        <taxon>Bacilli</taxon>
        <taxon>Bacillales</taxon>
        <taxon>Paenibacillaceae</taxon>
        <taxon>Cohnella</taxon>
    </lineage>
</organism>
<keyword evidence="6" id="KW-1185">Reference proteome</keyword>
<dbReference type="RefSeq" id="WP_378083266.1">
    <property type="nucleotide sequence ID" value="NZ_JBHSMH010000095.1"/>
</dbReference>
<evidence type="ECO:0000313" key="5">
    <source>
        <dbReference type="EMBL" id="MFC5471260.1"/>
    </source>
</evidence>
<dbReference type="InterPro" id="IPR027417">
    <property type="entry name" value="P-loop_NTPase"/>
</dbReference>
<dbReference type="PANTHER" id="PTHR42939:SF1">
    <property type="entry name" value="ABC TRANSPORTER ATP-BINDING PROTEIN ALBC-RELATED"/>
    <property type="match status" value="1"/>
</dbReference>
<feature type="domain" description="ABC transporter" evidence="4">
    <location>
        <begin position="21"/>
        <end position="93"/>
    </location>
</feature>
<name>A0ABW0LZM0_9BACL</name>
<dbReference type="EMBL" id="JBHSMH010000095">
    <property type="protein sequence ID" value="MFC5471260.1"/>
    <property type="molecule type" value="Genomic_DNA"/>
</dbReference>
<sequence length="94" mass="10075">MSNVIALSNVSKTYNKKPVIRDITLTLPVGKIIGIVGENGSGKSTLLKLIAGLLQPTGGSVTINGEKAHRRISTLVSYLSDQDSTYAWFTVREA</sequence>
<proteinExistence type="predicted"/>
<dbReference type="SUPFAM" id="SSF52540">
    <property type="entry name" value="P-loop containing nucleoside triphosphate hydrolases"/>
    <property type="match status" value="1"/>
</dbReference>
<evidence type="ECO:0000256" key="1">
    <source>
        <dbReference type="ARBA" id="ARBA00022448"/>
    </source>
</evidence>
<dbReference type="PANTHER" id="PTHR42939">
    <property type="entry name" value="ABC TRANSPORTER ATP-BINDING PROTEIN ALBC-RELATED"/>
    <property type="match status" value="1"/>
</dbReference>
<comment type="caution">
    <text evidence="5">The sequence shown here is derived from an EMBL/GenBank/DDBJ whole genome shotgun (WGS) entry which is preliminary data.</text>
</comment>
<dbReference type="GO" id="GO:0005524">
    <property type="term" value="F:ATP binding"/>
    <property type="evidence" value="ECO:0007669"/>
    <property type="project" value="UniProtKB-KW"/>
</dbReference>
<evidence type="ECO:0000313" key="6">
    <source>
        <dbReference type="Proteomes" id="UP001596105"/>
    </source>
</evidence>
<accession>A0ABW0LZM0</accession>
<dbReference type="InterPro" id="IPR051782">
    <property type="entry name" value="ABC_Transporter_VariousFunc"/>
</dbReference>
<reference evidence="6" key="1">
    <citation type="journal article" date="2019" name="Int. J. Syst. Evol. Microbiol.">
        <title>The Global Catalogue of Microorganisms (GCM) 10K type strain sequencing project: providing services to taxonomists for standard genome sequencing and annotation.</title>
        <authorList>
            <consortium name="The Broad Institute Genomics Platform"/>
            <consortium name="The Broad Institute Genome Sequencing Center for Infectious Disease"/>
            <person name="Wu L."/>
            <person name="Ma J."/>
        </authorList>
    </citation>
    <scope>NUCLEOTIDE SEQUENCE [LARGE SCALE GENOMIC DNA]</scope>
    <source>
        <strain evidence="6">CCUG 57113</strain>
    </source>
</reference>
<evidence type="ECO:0000259" key="4">
    <source>
        <dbReference type="Pfam" id="PF00005"/>
    </source>
</evidence>
<protein>
    <submittedName>
        <fullName evidence="5">ATP-binding cassette domain-containing protein</fullName>
    </submittedName>
</protein>
<dbReference type="Pfam" id="PF00005">
    <property type="entry name" value="ABC_tran"/>
    <property type="match status" value="1"/>
</dbReference>
<evidence type="ECO:0000256" key="2">
    <source>
        <dbReference type="ARBA" id="ARBA00022741"/>
    </source>
</evidence>
<evidence type="ECO:0000256" key="3">
    <source>
        <dbReference type="ARBA" id="ARBA00022840"/>
    </source>
</evidence>